<dbReference type="AlphaFoldDB" id="A0A1H5F3Y7"/>
<dbReference type="OrthoDB" id="8440774at2"/>
<protein>
    <recommendedName>
        <fullName evidence="1">HipA-like kinase domain-containing protein</fullName>
    </recommendedName>
</protein>
<keyword evidence="3" id="KW-1185">Reference proteome</keyword>
<dbReference type="InterPro" id="IPR046748">
    <property type="entry name" value="HipA_2"/>
</dbReference>
<dbReference type="Pfam" id="PF20613">
    <property type="entry name" value="HipA_2"/>
    <property type="match status" value="1"/>
</dbReference>
<sequence length="247" mass="27802">MLESITATEIIRQSQQGYSIKPFILRAEDDRSYFVKGLAKAGGPALISEVIGAELGRHLGLPIPPWRLINIPTDLIEFSVIPNVTDLSGGLAFASQAVENASDFNVSHINSVPVEMRRLVLLFDWWIRNEDRCLGPKGGNVNLILDAAGDLGVIDHNLAFDRTFDCNAFTQNHVFRERGADFRDYVIRQDYAQMLSEALSKWGTITALLPAEWVYRDLDHIDETQPTLASRLEMLEIFREEPFWGAL</sequence>
<organism evidence="2 3">
    <name type="scientific">Pseudomonas anguilliseptica</name>
    <dbReference type="NCBI Taxonomy" id="53406"/>
    <lineage>
        <taxon>Bacteria</taxon>
        <taxon>Pseudomonadati</taxon>
        <taxon>Pseudomonadota</taxon>
        <taxon>Gammaproteobacteria</taxon>
        <taxon>Pseudomonadales</taxon>
        <taxon>Pseudomonadaceae</taxon>
        <taxon>Pseudomonas</taxon>
    </lineage>
</organism>
<dbReference type="Proteomes" id="UP000242849">
    <property type="component" value="Unassembled WGS sequence"/>
</dbReference>
<evidence type="ECO:0000259" key="1">
    <source>
        <dbReference type="Pfam" id="PF20613"/>
    </source>
</evidence>
<evidence type="ECO:0000313" key="3">
    <source>
        <dbReference type="Proteomes" id="UP000242849"/>
    </source>
</evidence>
<dbReference type="EMBL" id="FNSC01000001">
    <property type="protein sequence ID" value="SED98115.1"/>
    <property type="molecule type" value="Genomic_DNA"/>
</dbReference>
<dbReference type="RefSeq" id="WP_090385711.1">
    <property type="nucleotide sequence ID" value="NZ_FNSC01000001.1"/>
</dbReference>
<proteinExistence type="predicted"/>
<reference evidence="3" key="1">
    <citation type="submission" date="2016-10" db="EMBL/GenBank/DDBJ databases">
        <authorList>
            <person name="Varghese N."/>
            <person name="Submissions S."/>
        </authorList>
    </citation>
    <scope>NUCLEOTIDE SEQUENCE [LARGE SCALE GENOMIC DNA]</scope>
    <source>
        <strain evidence="3">DSM 12111</strain>
    </source>
</reference>
<gene>
    <name evidence="2" type="ORF">SAMN05421553_3775</name>
</gene>
<dbReference type="STRING" id="53406.SAMN05421553_3775"/>
<accession>A0A1H5F3Y7</accession>
<name>A0A1H5F3Y7_PSEAG</name>
<evidence type="ECO:0000313" key="2">
    <source>
        <dbReference type="EMBL" id="SED98115.1"/>
    </source>
</evidence>
<feature type="domain" description="HipA-like kinase" evidence="1">
    <location>
        <begin position="8"/>
        <end position="245"/>
    </location>
</feature>